<dbReference type="Gene3D" id="1.10.510.10">
    <property type="entry name" value="Transferase(Phosphotransferase) domain 1"/>
    <property type="match status" value="1"/>
</dbReference>
<dbReference type="InterPro" id="IPR000719">
    <property type="entry name" value="Prot_kinase_dom"/>
</dbReference>
<dbReference type="Proteomes" id="UP000054928">
    <property type="component" value="Unassembled WGS sequence"/>
</dbReference>
<evidence type="ECO:0000313" key="10">
    <source>
        <dbReference type="Proteomes" id="UP000054928"/>
    </source>
</evidence>
<dbReference type="GeneID" id="36405709"/>
<reference evidence="10" key="1">
    <citation type="submission" date="2014-09" db="EMBL/GenBank/DDBJ databases">
        <authorList>
            <person name="Sharma Rahul"/>
            <person name="Thines Marco"/>
        </authorList>
    </citation>
    <scope>NUCLEOTIDE SEQUENCE [LARGE SCALE GENOMIC DNA]</scope>
</reference>
<dbReference type="PANTHER" id="PTHR24345">
    <property type="entry name" value="SERINE/THREONINE-PROTEIN KINASE PLK"/>
    <property type="match status" value="1"/>
</dbReference>
<keyword evidence="4 9" id="KW-0418">Kinase</keyword>
<dbReference type="PROSITE" id="PS50011">
    <property type="entry name" value="PROTEIN_KINASE_DOM"/>
    <property type="match status" value="1"/>
</dbReference>
<feature type="domain" description="Protein kinase" evidence="8">
    <location>
        <begin position="15"/>
        <end position="271"/>
    </location>
</feature>
<dbReference type="EMBL" id="CCYD01000523">
    <property type="protein sequence ID" value="CEG40457.1"/>
    <property type="molecule type" value="Genomic_DNA"/>
</dbReference>
<keyword evidence="5 6" id="KW-0067">ATP-binding</keyword>
<dbReference type="PROSITE" id="PS00107">
    <property type="entry name" value="PROTEIN_KINASE_ATP"/>
    <property type="match status" value="1"/>
</dbReference>
<evidence type="ECO:0000256" key="4">
    <source>
        <dbReference type="ARBA" id="ARBA00022777"/>
    </source>
</evidence>
<dbReference type="PANTHER" id="PTHR24345:SF91">
    <property type="entry name" value="SERINE_THREONINE-PROTEIN KINASE PLK4"/>
    <property type="match status" value="1"/>
</dbReference>
<feature type="region of interest" description="Disordered" evidence="7">
    <location>
        <begin position="1087"/>
        <end position="1121"/>
    </location>
</feature>
<dbReference type="InterPro" id="IPR017441">
    <property type="entry name" value="Protein_kinase_ATP_BS"/>
</dbReference>
<dbReference type="RefSeq" id="XP_024576826.1">
    <property type="nucleotide sequence ID" value="XM_024726117.1"/>
</dbReference>
<dbReference type="FunFam" id="1.10.510.10:FF:000571">
    <property type="entry name" value="Maternal embryonic leucine zipper kinase"/>
    <property type="match status" value="1"/>
</dbReference>
<keyword evidence="10" id="KW-1185">Reference proteome</keyword>
<name>A0A0P1AHV0_PLAHL</name>
<dbReference type="OrthoDB" id="10004143at2759"/>
<dbReference type="GO" id="GO:0005634">
    <property type="term" value="C:nucleus"/>
    <property type="evidence" value="ECO:0007669"/>
    <property type="project" value="TreeGrafter"/>
</dbReference>
<dbReference type="SUPFAM" id="SSF56112">
    <property type="entry name" value="Protein kinase-like (PK-like)"/>
    <property type="match status" value="1"/>
</dbReference>
<feature type="region of interest" description="Disordered" evidence="7">
    <location>
        <begin position="1013"/>
        <end position="1052"/>
    </location>
</feature>
<evidence type="ECO:0000256" key="6">
    <source>
        <dbReference type="PROSITE-ProRule" id="PRU10141"/>
    </source>
</evidence>
<evidence type="ECO:0000256" key="1">
    <source>
        <dbReference type="ARBA" id="ARBA00022527"/>
    </source>
</evidence>
<evidence type="ECO:0000256" key="7">
    <source>
        <dbReference type="SAM" id="MobiDB-lite"/>
    </source>
</evidence>
<protein>
    <submittedName>
        <fullName evidence="9">Plk protein kinase</fullName>
    </submittedName>
</protein>
<evidence type="ECO:0000256" key="2">
    <source>
        <dbReference type="ARBA" id="ARBA00022679"/>
    </source>
</evidence>
<feature type="binding site" evidence="6">
    <location>
        <position position="44"/>
    </location>
    <ligand>
        <name>ATP</name>
        <dbReference type="ChEBI" id="CHEBI:30616"/>
    </ligand>
</feature>
<feature type="compositionally biased region" description="Low complexity" evidence="7">
    <location>
        <begin position="368"/>
        <end position="379"/>
    </location>
</feature>
<dbReference type="InterPro" id="IPR011009">
    <property type="entry name" value="Kinase-like_dom_sf"/>
</dbReference>
<evidence type="ECO:0000256" key="5">
    <source>
        <dbReference type="ARBA" id="ARBA00022840"/>
    </source>
</evidence>
<feature type="compositionally biased region" description="Polar residues" evidence="7">
    <location>
        <begin position="1013"/>
        <end position="1027"/>
    </location>
</feature>
<proteinExistence type="predicted"/>
<feature type="region of interest" description="Disordered" evidence="7">
    <location>
        <begin position="403"/>
        <end position="423"/>
    </location>
</feature>
<dbReference type="AlphaFoldDB" id="A0A0P1AHV0"/>
<dbReference type="Pfam" id="PF00069">
    <property type="entry name" value="Pkinase"/>
    <property type="match status" value="1"/>
</dbReference>
<keyword evidence="3 6" id="KW-0547">Nucleotide-binding</keyword>
<feature type="compositionally biased region" description="Basic residues" evidence="7">
    <location>
        <begin position="344"/>
        <end position="363"/>
    </location>
</feature>
<dbReference type="PROSITE" id="PS00108">
    <property type="entry name" value="PROTEIN_KINASE_ST"/>
    <property type="match status" value="1"/>
</dbReference>
<evidence type="ECO:0000256" key="3">
    <source>
        <dbReference type="ARBA" id="ARBA00022741"/>
    </source>
</evidence>
<keyword evidence="2" id="KW-0808">Transferase</keyword>
<feature type="region of interest" description="Disordered" evidence="7">
    <location>
        <begin position="291"/>
        <end position="317"/>
    </location>
</feature>
<dbReference type="SMART" id="SM00220">
    <property type="entry name" value="S_TKc"/>
    <property type="match status" value="1"/>
</dbReference>
<dbReference type="STRING" id="4781.A0A0P1AHV0"/>
<organism evidence="9 10">
    <name type="scientific">Plasmopara halstedii</name>
    <name type="common">Downy mildew of sunflower</name>
    <dbReference type="NCBI Taxonomy" id="4781"/>
    <lineage>
        <taxon>Eukaryota</taxon>
        <taxon>Sar</taxon>
        <taxon>Stramenopiles</taxon>
        <taxon>Oomycota</taxon>
        <taxon>Peronosporomycetes</taxon>
        <taxon>Peronosporales</taxon>
        <taxon>Peronosporaceae</taxon>
        <taxon>Plasmopara</taxon>
    </lineage>
</organism>
<feature type="region of interest" description="Disordered" evidence="7">
    <location>
        <begin position="344"/>
        <end position="390"/>
    </location>
</feature>
<dbReference type="GO" id="GO:0005524">
    <property type="term" value="F:ATP binding"/>
    <property type="evidence" value="ECO:0007669"/>
    <property type="project" value="UniProtKB-UniRule"/>
</dbReference>
<dbReference type="GO" id="GO:0004674">
    <property type="term" value="F:protein serine/threonine kinase activity"/>
    <property type="evidence" value="ECO:0007669"/>
    <property type="project" value="UniProtKB-KW"/>
</dbReference>
<evidence type="ECO:0000259" key="8">
    <source>
        <dbReference type="PROSITE" id="PS50011"/>
    </source>
</evidence>
<accession>A0A0P1AHV0</accession>
<keyword evidence="1" id="KW-0723">Serine/threonine-protein kinase</keyword>
<dbReference type="FunFam" id="3.30.200.20:FF:000042">
    <property type="entry name" value="Aurora kinase A"/>
    <property type="match status" value="1"/>
</dbReference>
<dbReference type="InterPro" id="IPR008271">
    <property type="entry name" value="Ser/Thr_kinase_AS"/>
</dbReference>
<feature type="compositionally biased region" description="Low complexity" evidence="7">
    <location>
        <begin position="1028"/>
        <end position="1052"/>
    </location>
</feature>
<evidence type="ECO:0000313" key="9">
    <source>
        <dbReference type="EMBL" id="CEG40457.1"/>
    </source>
</evidence>
<sequence>MVDVPDTSTRSISEYTLLEFLGEGATAQVYLAQHETSGANVAIKVIDKLLIRRAQLENKIRQEMVLHAELRHPNVLHVESVFEDARNYYMILEYCAQRSIAAVVKTLPSRKLDEKMAKNIFRQALAGVMYLHASGVIHRDLKLANLLLSDTGEVKISDFGLATRLGDNHVTMCGTPNFIAPEVLMAENEPYDEAVDVWSLGCILYCLLIGKPPFEGRKVGETLENVANAGQNPLQFPDGLSSSAIDLVKRLLTSDPRSRPSAEQISHHPWLREHYQKKMSSSSSLRHHLLSETQRVPSNLRAASRLPERIRKSRQASPNCSIIGEEYEESSASSPVLAMARRRRYKNSKQRRPRHAVSRKVKICQRQSTSAGSSSANSSPDDDSSSNEDINNLSESLLSIKSFDHNESGRGNDNMSQADATPHFEDSSCAHSVISVVMHLQVQSISCFGICNRSEDDADDTKLQLQWRCKEPTEIGETPTFELDVSNGWRVCYDPRMGVLTATTPEGEFLRFEIPGLNKAQSGSNSAITARTIYRVRLPLLVRFCQCLALRILQLRQIALRNQASKLPYIHYDTIPESLLASFQYRLSLLTHPPATSFLNKSNHDSADVNCTPYTEKSIKQVEISGVGCGCIDSTGDLRVTFLDGAQLTLVASGLQLRFRPSWVNDADHQGTEDVFELLTNSSMSAFLPSISNDGRRLVEQRLKLQVCWSLMEISEEQRDDLRWRNIDCSESNNKEDYRQSVQESLTQLPDNVQSTAPSIIVPSNTVAESLMVSSFGGNCPRKEKLHVVVNELSNINAILATEKAETTSTVYPVVSANELLAANQNILSDELPAGRPGPSCKPITDCSLLKAESVVVDKRDNDNEETNIIGSLSANKLSSDEMVLIMDEQNLAEWKTDEKFAEMLKHLQRGKLEHLALQIDDITNCKLIQVHGALTDAKDSKQSMPYVRTLVCIDMLRLLLRRAGERAVYDSICQAVQQISDKEGTHYITSSNIAAVVLNVRQDLTLTFSEVSSPGSQRRLSNPVTNRSSRALSISSSAASSSRRGSLTSSAADRRSILARDGAHVLMHEKIMAFDYRGQTNIPSAFRVRGASPTHTDAAARRRQRGLQYANDHVSHRTIN</sequence>